<organism evidence="5 6">
    <name type="scientific">Podospora didyma</name>
    <dbReference type="NCBI Taxonomy" id="330526"/>
    <lineage>
        <taxon>Eukaryota</taxon>
        <taxon>Fungi</taxon>
        <taxon>Dikarya</taxon>
        <taxon>Ascomycota</taxon>
        <taxon>Pezizomycotina</taxon>
        <taxon>Sordariomycetes</taxon>
        <taxon>Sordariomycetidae</taxon>
        <taxon>Sordariales</taxon>
        <taxon>Podosporaceae</taxon>
        <taxon>Podospora</taxon>
    </lineage>
</organism>
<dbReference type="EMBL" id="JAULSW010000001">
    <property type="protein sequence ID" value="KAK3395003.1"/>
    <property type="molecule type" value="Genomic_DNA"/>
</dbReference>
<keyword evidence="6" id="KW-1185">Reference proteome</keyword>
<dbReference type="AlphaFoldDB" id="A0AAE0U8K0"/>
<keyword evidence="2" id="KW-0964">Secreted</keyword>
<feature type="region of interest" description="Disordered" evidence="4">
    <location>
        <begin position="106"/>
        <end position="126"/>
    </location>
</feature>
<dbReference type="Proteomes" id="UP001285441">
    <property type="component" value="Unassembled WGS sequence"/>
</dbReference>
<name>A0AAE0U8K0_9PEZI</name>
<dbReference type="InterPro" id="IPR003284">
    <property type="entry name" value="Sal_SpvB"/>
</dbReference>
<proteinExistence type="predicted"/>
<evidence type="ECO:0000256" key="2">
    <source>
        <dbReference type="ARBA" id="ARBA00022525"/>
    </source>
</evidence>
<sequence>MPRVPQDGRSSNFAFDLEKCRKIGVDVNDGRGPMFDRVNWMPFNNSDLEPLRFLTVSAKDQAHTPRTQVTHIEANNTKGFSGLNKKTRSQDCASRCCWIPAASKSQTSGASASEGSGAPSSPMIPILNPAEFATGKGGGALRSIDQKFAVNTNTGTLSLSVSLLVAETARNFYPTLSLEYNSGSWNGPFGMGWQLGGLGSITRKRREASSPILMGPMMTKTATAYVNTHPGFVVTPKRRSNVRRGCLLTTGDSILDDFWRIISTDNITRVYGRNDSSHELENQHRIFAWLLCEAYDDRGNAMSYQYKSEDEQGIAELPNDRRAIEQGRDAEARGKASVLLEYGGHDSMCPATVESETGCWSIRSDPFSSGNQGFEYSSLPDIDSLKIQSMCPSSLQSLSVSRPSAVTRWIDLDGEGSPGLLVQLDEAWYYQRNESALVESLSDGNRSDDDDGRSHDELLEGVTDHSDSDSSIENVEDSEDDPKNDNHATRSDRFGPICQLQAVPTIRNTTNSTFGDLGSNGCQDLLVTGDLGRTIGFHERLSLRFGDPNGWSAFQPIPAVLNVDFASPKAITATLSLDMTGGRIT</sequence>
<keyword evidence="3" id="KW-0843">Virulence</keyword>
<protein>
    <submittedName>
        <fullName evidence="5">Uncharacterized protein</fullName>
    </submittedName>
</protein>
<dbReference type="Pfam" id="PF03534">
    <property type="entry name" value="SpvB"/>
    <property type="match status" value="2"/>
</dbReference>
<evidence type="ECO:0000256" key="3">
    <source>
        <dbReference type="ARBA" id="ARBA00023026"/>
    </source>
</evidence>
<feature type="compositionally biased region" description="Basic and acidic residues" evidence="4">
    <location>
        <begin position="452"/>
        <end position="468"/>
    </location>
</feature>
<reference evidence="5" key="1">
    <citation type="journal article" date="2023" name="Mol. Phylogenet. Evol.">
        <title>Genome-scale phylogeny and comparative genomics of the fungal order Sordariales.</title>
        <authorList>
            <person name="Hensen N."/>
            <person name="Bonometti L."/>
            <person name="Westerberg I."/>
            <person name="Brannstrom I.O."/>
            <person name="Guillou S."/>
            <person name="Cros-Aarteil S."/>
            <person name="Calhoun S."/>
            <person name="Haridas S."/>
            <person name="Kuo A."/>
            <person name="Mondo S."/>
            <person name="Pangilinan J."/>
            <person name="Riley R."/>
            <person name="LaButti K."/>
            <person name="Andreopoulos B."/>
            <person name="Lipzen A."/>
            <person name="Chen C."/>
            <person name="Yan M."/>
            <person name="Daum C."/>
            <person name="Ng V."/>
            <person name="Clum A."/>
            <person name="Steindorff A."/>
            <person name="Ohm R.A."/>
            <person name="Martin F."/>
            <person name="Silar P."/>
            <person name="Natvig D.O."/>
            <person name="Lalanne C."/>
            <person name="Gautier V."/>
            <person name="Ament-Velasquez S.L."/>
            <person name="Kruys A."/>
            <person name="Hutchinson M.I."/>
            <person name="Powell A.J."/>
            <person name="Barry K."/>
            <person name="Miller A.N."/>
            <person name="Grigoriev I.V."/>
            <person name="Debuchy R."/>
            <person name="Gladieux P."/>
            <person name="Hiltunen Thoren M."/>
            <person name="Johannesson H."/>
        </authorList>
    </citation>
    <scope>NUCLEOTIDE SEQUENCE</scope>
    <source>
        <strain evidence="5">CBS 232.78</strain>
    </source>
</reference>
<reference evidence="5" key="2">
    <citation type="submission" date="2023-06" db="EMBL/GenBank/DDBJ databases">
        <authorList>
            <consortium name="Lawrence Berkeley National Laboratory"/>
            <person name="Haridas S."/>
            <person name="Hensen N."/>
            <person name="Bonometti L."/>
            <person name="Westerberg I."/>
            <person name="Brannstrom I.O."/>
            <person name="Guillou S."/>
            <person name="Cros-Aarteil S."/>
            <person name="Calhoun S."/>
            <person name="Kuo A."/>
            <person name="Mondo S."/>
            <person name="Pangilinan J."/>
            <person name="Riley R."/>
            <person name="LaButti K."/>
            <person name="Andreopoulos B."/>
            <person name="Lipzen A."/>
            <person name="Chen C."/>
            <person name="Yanf M."/>
            <person name="Daum C."/>
            <person name="Ng V."/>
            <person name="Clum A."/>
            <person name="Steindorff A."/>
            <person name="Ohm R."/>
            <person name="Martin F."/>
            <person name="Silar P."/>
            <person name="Natvig D."/>
            <person name="Lalanne C."/>
            <person name="Gautier V."/>
            <person name="Ament-velasquez S.L."/>
            <person name="Kruys A."/>
            <person name="Hutchinson M.I."/>
            <person name="Powell A.J."/>
            <person name="Barry K."/>
            <person name="Miller A.N."/>
            <person name="Grigoriev I.V."/>
            <person name="Debuchy R."/>
            <person name="Gladieux P."/>
            <person name="Thoren M.H."/>
            <person name="Johannesson H."/>
        </authorList>
    </citation>
    <scope>NUCLEOTIDE SEQUENCE</scope>
    <source>
        <strain evidence="5">CBS 232.78</strain>
    </source>
</reference>
<comment type="caution">
    <text evidence="5">The sequence shown here is derived from an EMBL/GenBank/DDBJ whole genome shotgun (WGS) entry which is preliminary data.</text>
</comment>
<dbReference type="GO" id="GO:0005576">
    <property type="term" value="C:extracellular region"/>
    <property type="evidence" value="ECO:0007669"/>
    <property type="project" value="UniProtKB-SubCell"/>
</dbReference>
<gene>
    <name evidence="5" type="ORF">B0H63DRAFT_518069</name>
</gene>
<evidence type="ECO:0000313" key="6">
    <source>
        <dbReference type="Proteomes" id="UP001285441"/>
    </source>
</evidence>
<feature type="region of interest" description="Disordered" evidence="4">
    <location>
        <begin position="439"/>
        <end position="493"/>
    </location>
</feature>
<dbReference type="GO" id="GO:0005737">
    <property type="term" value="C:cytoplasm"/>
    <property type="evidence" value="ECO:0007669"/>
    <property type="project" value="InterPro"/>
</dbReference>
<feature type="compositionally biased region" description="Basic and acidic residues" evidence="4">
    <location>
        <begin position="481"/>
        <end position="493"/>
    </location>
</feature>
<evidence type="ECO:0000313" key="5">
    <source>
        <dbReference type="EMBL" id="KAK3395003.1"/>
    </source>
</evidence>
<evidence type="ECO:0000256" key="1">
    <source>
        <dbReference type="ARBA" id="ARBA00004613"/>
    </source>
</evidence>
<comment type="subcellular location">
    <subcellularLocation>
        <location evidence="1">Secreted</location>
    </subcellularLocation>
</comment>
<accession>A0AAE0U8K0</accession>
<evidence type="ECO:0000256" key="4">
    <source>
        <dbReference type="SAM" id="MobiDB-lite"/>
    </source>
</evidence>
<feature type="compositionally biased region" description="Low complexity" evidence="4">
    <location>
        <begin position="108"/>
        <end position="121"/>
    </location>
</feature>